<dbReference type="OrthoDB" id="9805455at2"/>
<feature type="binding site" evidence="15">
    <location>
        <position position="454"/>
    </location>
    <ligand>
        <name>Mg(2+)</name>
        <dbReference type="ChEBI" id="CHEBI:18420"/>
        <note>shared with alpha subunit</note>
    </ligand>
</feature>
<accession>A0A2K8KSQ6</accession>
<feature type="domain" description="B5" evidence="19">
    <location>
        <begin position="400"/>
        <end position="476"/>
    </location>
</feature>
<evidence type="ECO:0000256" key="15">
    <source>
        <dbReference type="HAMAP-Rule" id="MF_00283"/>
    </source>
</evidence>
<dbReference type="PROSITE" id="PS50886">
    <property type="entry name" value="TRBD"/>
    <property type="match status" value="1"/>
</dbReference>
<dbReference type="Gene3D" id="3.30.56.10">
    <property type="match status" value="2"/>
</dbReference>
<evidence type="ECO:0000259" key="18">
    <source>
        <dbReference type="PROSITE" id="PS51447"/>
    </source>
</evidence>
<keyword evidence="21" id="KW-1185">Reference proteome</keyword>
<evidence type="ECO:0000256" key="14">
    <source>
        <dbReference type="ARBA" id="ARBA00049255"/>
    </source>
</evidence>
<comment type="similarity">
    <text evidence="2 15">Belongs to the phenylalanyl-tRNA synthetase beta subunit family. Type 1 subfamily.</text>
</comment>
<dbReference type="GO" id="GO:0004826">
    <property type="term" value="F:phenylalanine-tRNA ligase activity"/>
    <property type="evidence" value="ECO:0007669"/>
    <property type="project" value="UniProtKB-UniRule"/>
</dbReference>
<dbReference type="InterPro" id="IPR005121">
    <property type="entry name" value="Fdx_antiC-bd"/>
</dbReference>
<dbReference type="RefSeq" id="WP_100257391.1">
    <property type="nucleotide sequence ID" value="NZ_CP011797.1"/>
</dbReference>
<dbReference type="Pfam" id="PF03147">
    <property type="entry name" value="FDX-ACB"/>
    <property type="match status" value="1"/>
</dbReference>
<dbReference type="SUPFAM" id="SSF56037">
    <property type="entry name" value="PheT/TilS domain"/>
    <property type="match status" value="1"/>
</dbReference>
<dbReference type="PROSITE" id="PS51447">
    <property type="entry name" value="FDX_ACB"/>
    <property type="match status" value="1"/>
</dbReference>
<dbReference type="NCBIfam" id="NF045760">
    <property type="entry name" value="YtpR"/>
    <property type="match status" value="1"/>
</dbReference>
<comment type="catalytic activity">
    <reaction evidence="14 15">
        <text>tRNA(Phe) + L-phenylalanine + ATP = L-phenylalanyl-tRNA(Phe) + AMP + diphosphate + H(+)</text>
        <dbReference type="Rhea" id="RHEA:19413"/>
        <dbReference type="Rhea" id="RHEA-COMP:9668"/>
        <dbReference type="Rhea" id="RHEA-COMP:9699"/>
        <dbReference type="ChEBI" id="CHEBI:15378"/>
        <dbReference type="ChEBI" id="CHEBI:30616"/>
        <dbReference type="ChEBI" id="CHEBI:33019"/>
        <dbReference type="ChEBI" id="CHEBI:58095"/>
        <dbReference type="ChEBI" id="CHEBI:78442"/>
        <dbReference type="ChEBI" id="CHEBI:78531"/>
        <dbReference type="ChEBI" id="CHEBI:456215"/>
        <dbReference type="EC" id="6.1.1.20"/>
    </reaction>
</comment>
<keyword evidence="13 15" id="KW-0030">Aminoacyl-tRNA synthetase</keyword>
<evidence type="ECO:0000256" key="8">
    <source>
        <dbReference type="ARBA" id="ARBA00022741"/>
    </source>
</evidence>
<proteinExistence type="inferred from homology"/>
<dbReference type="InterPro" id="IPR012340">
    <property type="entry name" value="NA-bd_OB-fold"/>
</dbReference>
<dbReference type="FunFam" id="3.50.40.10:FF:000001">
    <property type="entry name" value="Phenylalanine--tRNA ligase beta subunit"/>
    <property type="match status" value="1"/>
</dbReference>
<dbReference type="SMART" id="SM00874">
    <property type="entry name" value="B5"/>
    <property type="match status" value="1"/>
</dbReference>
<comment type="subcellular location">
    <subcellularLocation>
        <location evidence="1 15">Cytoplasm</location>
    </subcellularLocation>
</comment>
<keyword evidence="11 16" id="KW-0694">RNA-binding</keyword>
<dbReference type="InterPro" id="IPR033714">
    <property type="entry name" value="tRNA_bind_bactPheRS"/>
</dbReference>
<evidence type="ECO:0000313" key="21">
    <source>
        <dbReference type="Proteomes" id="UP000229757"/>
    </source>
</evidence>
<dbReference type="PANTHER" id="PTHR10947:SF0">
    <property type="entry name" value="PHENYLALANINE--TRNA LIGASE BETA SUBUNIT"/>
    <property type="match status" value="1"/>
</dbReference>
<keyword evidence="6 15" id="KW-0436">Ligase</keyword>
<evidence type="ECO:0000256" key="12">
    <source>
        <dbReference type="ARBA" id="ARBA00022917"/>
    </source>
</evidence>
<name>A0A2K8KSQ6_9GAMM</name>
<dbReference type="SMART" id="SM00896">
    <property type="entry name" value="FDX-ACB"/>
    <property type="match status" value="1"/>
</dbReference>
<dbReference type="SMART" id="SM00873">
    <property type="entry name" value="B3_4"/>
    <property type="match status" value="1"/>
</dbReference>
<comment type="subunit">
    <text evidence="3 15">Tetramer of two alpha and two beta subunits.</text>
</comment>
<gene>
    <name evidence="15" type="primary">pheT</name>
    <name evidence="20" type="ORF">REIFOR_01973</name>
</gene>
<dbReference type="InterPro" id="IPR005146">
    <property type="entry name" value="B3/B4_tRNA-bd"/>
</dbReference>
<dbReference type="FunFam" id="2.40.50.140:FF:000045">
    <property type="entry name" value="Phenylalanine--tRNA ligase beta subunit"/>
    <property type="match status" value="1"/>
</dbReference>
<dbReference type="PROSITE" id="PS51483">
    <property type="entry name" value="B5"/>
    <property type="match status" value="1"/>
</dbReference>
<dbReference type="Pfam" id="PF03484">
    <property type="entry name" value="B5"/>
    <property type="match status" value="1"/>
</dbReference>
<dbReference type="HAMAP" id="MF_00283">
    <property type="entry name" value="Phe_tRNA_synth_beta1"/>
    <property type="match status" value="1"/>
</dbReference>
<evidence type="ECO:0000256" key="6">
    <source>
        <dbReference type="ARBA" id="ARBA00022598"/>
    </source>
</evidence>
<evidence type="ECO:0000259" key="17">
    <source>
        <dbReference type="PROSITE" id="PS50886"/>
    </source>
</evidence>
<keyword evidence="5 16" id="KW-0820">tRNA-binding</keyword>
<evidence type="ECO:0000256" key="7">
    <source>
        <dbReference type="ARBA" id="ARBA00022723"/>
    </source>
</evidence>
<dbReference type="Pfam" id="PF01588">
    <property type="entry name" value="tRNA_bind"/>
    <property type="match status" value="1"/>
</dbReference>
<evidence type="ECO:0000256" key="2">
    <source>
        <dbReference type="ARBA" id="ARBA00008653"/>
    </source>
</evidence>
<keyword evidence="7 15" id="KW-0479">Metal-binding</keyword>
<dbReference type="SUPFAM" id="SSF54991">
    <property type="entry name" value="Anticodon-binding domain of PheRS"/>
    <property type="match status" value="1"/>
</dbReference>
<dbReference type="GO" id="GO:0006432">
    <property type="term" value="P:phenylalanyl-tRNA aminoacylation"/>
    <property type="evidence" value="ECO:0007669"/>
    <property type="project" value="UniProtKB-UniRule"/>
</dbReference>
<dbReference type="InterPro" id="IPR036690">
    <property type="entry name" value="Fdx_antiC-bd_sf"/>
</dbReference>
<dbReference type="Pfam" id="PF03483">
    <property type="entry name" value="B3_4"/>
    <property type="match status" value="1"/>
</dbReference>
<evidence type="ECO:0000256" key="4">
    <source>
        <dbReference type="ARBA" id="ARBA00022490"/>
    </source>
</evidence>
<dbReference type="InterPro" id="IPR045060">
    <property type="entry name" value="Phe-tRNA-ligase_IIc_bsu"/>
</dbReference>
<evidence type="ECO:0000256" key="9">
    <source>
        <dbReference type="ARBA" id="ARBA00022840"/>
    </source>
</evidence>
<evidence type="ECO:0000259" key="19">
    <source>
        <dbReference type="PROSITE" id="PS51483"/>
    </source>
</evidence>
<dbReference type="Gene3D" id="3.30.70.380">
    <property type="entry name" value="Ferrodoxin-fold anticodon-binding domain"/>
    <property type="match status" value="1"/>
</dbReference>
<feature type="domain" description="TRNA-binding" evidence="17">
    <location>
        <begin position="39"/>
        <end position="147"/>
    </location>
</feature>
<keyword evidence="9 15" id="KW-0067">ATP-binding</keyword>
<dbReference type="CDD" id="cd02796">
    <property type="entry name" value="tRNA_bind_bactPheRS"/>
    <property type="match status" value="1"/>
</dbReference>
<evidence type="ECO:0000256" key="5">
    <source>
        <dbReference type="ARBA" id="ARBA00022555"/>
    </source>
</evidence>
<dbReference type="Pfam" id="PF17759">
    <property type="entry name" value="tRNA_synthFbeta"/>
    <property type="match status" value="1"/>
</dbReference>
<dbReference type="GO" id="GO:0005524">
    <property type="term" value="F:ATP binding"/>
    <property type="evidence" value="ECO:0007669"/>
    <property type="project" value="UniProtKB-UniRule"/>
</dbReference>
<dbReference type="GO" id="GO:0000287">
    <property type="term" value="F:magnesium ion binding"/>
    <property type="evidence" value="ECO:0007669"/>
    <property type="project" value="UniProtKB-UniRule"/>
</dbReference>
<evidence type="ECO:0000256" key="16">
    <source>
        <dbReference type="PROSITE-ProRule" id="PRU00209"/>
    </source>
</evidence>
<evidence type="ECO:0000256" key="11">
    <source>
        <dbReference type="ARBA" id="ARBA00022884"/>
    </source>
</evidence>
<dbReference type="FunFam" id="3.30.70.380:FF:000001">
    <property type="entry name" value="Phenylalanine--tRNA ligase beta subunit"/>
    <property type="match status" value="1"/>
</dbReference>
<feature type="binding site" evidence="15">
    <location>
        <position position="464"/>
    </location>
    <ligand>
        <name>Mg(2+)</name>
        <dbReference type="ChEBI" id="CHEBI:18420"/>
        <note>shared with alpha subunit</note>
    </ligand>
</feature>
<dbReference type="SUPFAM" id="SSF55681">
    <property type="entry name" value="Class II aaRS and biotin synthetases"/>
    <property type="match status" value="1"/>
</dbReference>
<comment type="cofactor">
    <cofactor evidence="15">
        <name>Mg(2+)</name>
        <dbReference type="ChEBI" id="CHEBI:18420"/>
    </cofactor>
    <text evidence="15">Binds 2 magnesium ions per tetramer.</text>
</comment>
<keyword evidence="10 15" id="KW-0460">Magnesium</keyword>
<dbReference type="FunFam" id="3.30.930.10:FF:000022">
    <property type="entry name" value="Phenylalanine--tRNA ligase beta subunit"/>
    <property type="match status" value="1"/>
</dbReference>
<dbReference type="SUPFAM" id="SSF50249">
    <property type="entry name" value="Nucleic acid-binding proteins"/>
    <property type="match status" value="1"/>
</dbReference>
<keyword evidence="4 15" id="KW-0963">Cytoplasm</keyword>
<evidence type="ECO:0000256" key="10">
    <source>
        <dbReference type="ARBA" id="ARBA00022842"/>
    </source>
</evidence>
<dbReference type="GO" id="GO:0000049">
    <property type="term" value="F:tRNA binding"/>
    <property type="evidence" value="ECO:0007669"/>
    <property type="project" value="UniProtKB-UniRule"/>
</dbReference>
<evidence type="ECO:0000313" key="20">
    <source>
        <dbReference type="EMBL" id="ATX77109.1"/>
    </source>
</evidence>
<dbReference type="AlphaFoldDB" id="A0A2K8KSQ6"/>
<feature type="binding site" evidence="15">
    <location>
        <position position="460"/>
    </location>
    <ligand>
        <name>Mg(2+)</name>
        <dbReference type="ChEBI" id="CHEBI:18420"/>
        <note>shared with alpha subunit</note>
    </ligand>
</feature>
<dbReference type="InterPro" id="IPR045864">
    <property type="entry name" value="aa-tRNA-synth_II/BPL/LPL"/>
</dbReference>
<dbReference type="Gene3D" id="2.40.50.140">
    <property type="entry name" value="Nucleic acid-binding proteins"/>
    <property type="match status" value="1"/>
</dbReference>
<dbReference type="CDD" id="cd00769">
    <property type="entry name" value="PheRS_beta_core"/>
    <property type="match status" value="1"/>
</dbReference>
<dbReference type="InterPro" id="IPR004532">
    <property type="entry name" value="Phe-tRNA-ligase_IIc_bsu_bact"/>
</dbReference>
<dbReference type="Proteomes" id="UP000229757">
    <property type="component" value="Chromosome"/>
</dbReference>
<dbReference type="GO" id="GO:0009328">
    <property type="term" value="C:phenylalanine-tRNA ligase complex"/>
    <property type="evidence" value="ECO:0007669"/>
    <property type="project" value="TreeGrafter"/>
</dbReference>
<dbReference type="InterPro" id="IPR041616">
    <property type="entry name" value="PheRS_beta_core"/>
</dbReference>
<dbReference type="NCBIfam" id="TIGR00472">
    <property type="entry name" value="pheT_bact"/>
    <property type="match status" value="1"/>
</dbReference>
<dbReference type="InterPro" id="IPR020825">
    <property type="entry name" value="Phe-tRNA_synthase-like_B3/B4"/>
</dbReference>
<keyword evidence="8 15" id="KW-0547">Nucleotide-binding</keyword>
<dbReference type="KEGG" id="rfo:REIFOR_01973"/>
<dbReference type="Gene3D" id="3.30.930.10">
    <property type="entry name" value="Bira Bifunctional Protein, Domain 2"/>
    <property type="match status" value="1"/>
</dbReference>
<evidence type="ECO:0000256" key="3">
    <source>
        <dbReference type="ARBA" id="ARBA00011209"/>
    </source>
</evidence>
<sequence length="791" mass="86103">MKVSEKWLRSWVNPSVSAQELMDQVTMAGLEVEGFEPVAEAFSGVIVAEIISCERHPNADKLQVCTVSTGSENVQVVCGAPNARAGLKVGFAQVGAVLPGNLNIGQAKLRDVDSFGMLCSEKELGLSAAHEGILELPADAPVGQDIRTYYELDDIAIEVDLTPNRADCLSLRGLAREVGVLNDLPMHAPDLAAVPVQHQDLFDVTIEDGKGCPRYVGRVLHQVDISAATPIWMVERLRRSGIRSIDAVVDVTNYVMLELGQPMHGFDLQQLNEKIVVRKARADEKLVLLDGQEIALDPSILVIADAAGPLAMAGIMGGVHSGVSATTTSVFLESAFFAPIELAGKARAKGLHTDSSHRFERGVDSRLQEAAIERASALLASICGAQAGPLIVKEQAEYIPKRAVIDLYSSVVTSSLGMSIDDLRIKQILVGLGFTLLTEAEGHWQVQAPSWRFDMAIQADLIEELARIVGYDNLPVTAPKVAMKPQGPAEQATPVAALVDRMVSLGYQEAITFSFVEPGVQELMFPNLNSLKLANPISADLSAMRVSLWPGLLKAVQHNLNRQQEQVRLFETGQRFRVENKGLEQVDMLAGVITGSRAAKGWYENGESVDFYDLKGDVEQLLGHIKGVEFEIVNGTNSALHPGQCARIERNGKLVGHLGALHPNLAKSFGFKQNVYLFEVRLDRTLPALLPKFRPLSKQPASTRDLAVVIDEEVSVSAVLDTVREMAGDDLVSLNLFDIYRGKGIDSKRKSIAMGLTWQHSSRTLTDDEINRFMDLIINTLQTRLDAVLRG</sequence>
<evidence type="ECO:0000256" key="1">
    <source>
        <dbReference type="ARBA" id="ARBA00004496"/>
    </source>
</evidence>
<keyword evidence="12 15" id="KW-0648">Protein biosynthesis</keyword>
<dbReference type="InterPro" id="IPR002547">
    <property type="entry name" value="tRNA-bd_dom"/>
</dbReference>
<dbReference type="Gene3D" id="3.50.40.10">
    <property type="entry name" value="Phenylalanyl-trna Synthetase, Chain B, domain 3"/>
    <property type="match status" value="1"/>
</dbReference>
<evidence type="ECO:0000256" key="13">
    <source>
        <dbReference type="ARBA" id="ARBA00023146"/>
    </source>
</evidence>
<protein>
    <recommendedName>
        <fullName evidence="15">Phenylalanine--tRNA ligase beta subunit</fullName>
        <ecNumber evidence="15">6.1.1.20</ecNumber>
    </recommendedName>
    <alternativeName>
        <fullName evidence="15">Phenylalanyl-tRNA synthetase beta subunit</fullName>
        <shortName evidence="15">PheRS</shortName>
    </alternativeName>
</protein>
<dbReference type="EMBL" id="CP011797">
    <property type="protein sequence ID" value="ATX77109.1"/>
    <property type="molecule type" value="Genomic_DNA"/>
</dbReference>
<dbReference type="InterPro" id="IPR009061">
    <property type="entry name" value="DNA-bd_dom_put_sf"/>
</dbReference>
<feature type="domain" description="FDX-ACB" evidence="18">
    <location>
        <begin position="697"/>
        <end position="790"/>
    </location>
</feature>
<reference evidence="20 21" key="1">
    <citation type="journal article" date="2017" name="Environ. Microbiol.">
        <title>Genomic and physiological analyses of 'Reinekea forsetii' reveal a versatile opportunistic lifestyle during spring algae blooms.</title>
        <authorList>
            <person name="Avci B."/>
            <person name="Hahnke R.L."/>
            <person name="Chafee M."/>
            <person name="Fischer T."/>
            <person name="Gruber-Vodicka H."/>
            <person name="Tegetmeyer H.E."/>
            <person name="Harder J."/>
            <person name="Fuchs B.M."/>
            <person name="Amann R.I."/>
            <person name="Teeling H."/>
        </authorList>
    </citation>
    <scope>NUCLEOTIDE SEQUENCE [LARGE SCALE GENOMIC DNA]</scope>
    <source>
        <strain evidence="20 21">Hel1_31_D35</strain>
    </source>
</reference>
<dbReference type="SUPFAM" id="SSF46955">
    <property type="entry name" value="Putative DNA-binding domain"/>
    <property type="match status" value="1"/>
</dbReference>
<dbReference type="InterPro" id="IPR005147">
    <property type="entry name" value="tRNA_synthase_B5-dom"/>
</dbReference>
<organism evidence="20 21">
    <name type="scientific">Reinekea forsetii</name>
    <dbReference type="NCBI Taxonomy" id="1336806"/>
    <lineage>
        <taxon>Bacteria</taxon>
        <taxon>Pseudomonadati</taxon>
        <taxon>Pseudomonadota</taxon>
        <taxon>Gammaproteobacteria</taxon>
        <taxon>Oceanospirillales</taxon>
        <taxon>Saccharospirillaceae</taxon>
        <taxon>Reinekea</taxon>
    </lineage>
</organism>
<dbReference type="PANTHER" id="PTHR10947">
    <property type="entry name" value="PHENYLALANYL-TRNA SYNTHETASE BETA CHAIN AND LEUCINE-RICH REPEAT-CONTAINING PROTEIN 47"/>
    <property type="match status" value="1"/>
</dbReference>
<dbReference type="EC" id="6.1.1.20" evidence="15"/>
<feature type="binding site" evidence="15">
    <location>
        <position position="463"/>
    </location>
    <ligand>
        <name>Mg(2+)</name>
        <dbReference type="ChEBI" id="CHEBI:18420"/>
        <note>shared with alpha subunit</note>
    </ligand>
</feature>